<dbReference type="CDD" id="cd11614">
    <property type="entry name" value="SAF_CpaB_FlgA_like"/>
    <property type="match status" value="1"/>
</dbReference>
<evidence type="ECO:0000256" key="1">
    <source>
        <dbReference type="SAM" id="Phobius"/>
    </source>
</evidence>
<name>A0A7W3JPL4_9MICO</name>
<gene>
    <name evidence="3" type="ORF">FHX48_001689</name>
</gene>
<organism evidence="3 4">
    <name type="scientific">Microbacterium halimionae</name>
    <dbReference type="NCBI Taxonomy" id="1526413"/>
    <lineage>
        <taxon>Bacteria</taxon>
        <taxon>Bacillati</taxon>
        <taxon>Actinomycetota</taxon>
        <taxon>Actinomycetes</taxon>
        <taxon>Micrococcales</taxon>
        <taxon>Microbacteriaceae</taxon>
        <taxon>Microbacterium</taxon>
    </lineage>
</organism>
<keyword evidence="1" id="KW-1133">Transmembrane helix</keyword>
<evidence type="ECO:0000259" key="2">
    <source>
        <dbReference type="SMART" id="SM00858"/>
    </source>
</evidence>
<comment type="caution">
    <text evidence="3">The sequence shown here is derived from an EMBL/GenBank/DDBJ whole genome shotgun (WGS) entry which is preliminary data.</text>
</comment>
<evidence type="ECO:0000313" key="4">
    <source>
        <dbReference type="Proteomes" id="UP000526083"/>
    </source>
</evidence>
<sequence>MTSRTQPLVRPRRVWGDVRFLLGIGLIVLSIAGVWAVVAAAQTTVPVLAASRTIVPGEKIETSDLRVVDVALGQIDAYLSPDSLPVDSVALRTIESGELVPSSALGTASMALTTTIALTSSIAIPDAVTAGSAVEIWSTPLDTDGTYGAPRILIGDATVALIDQDDAVIGQNGTQVELVIPRADVADVLDAIAQEARISVVPTGGTAP</sequence>
<dbReference type="InterPro" id="IPR013974">
    <property type="entry name" value="SAF"/>
</dbReference>
<proteinExistence type="predicted"/>
<dbReference type="SMART" id="SM00858">
    <property type="entry name" value="SAF"/>
    <property type="match status" value="1"/>
</dbReference>
<reference evidence="3 4" key="1">
    <citation type="submission" date="2020-07" db="EMBL/GenBank/DDBJ databases">
        <title>Sequencing the genomes of 1000 actinobacteria strains.</title>
        <authorList>
            <person name="Klenk H.-P."/>
        </authorList>
    </citation>
    <scope>NUCLEOTIDE SEQUENCE [LARGE SCALE GENOMIC DNA]</scope>
    <source>
        <strain evidence="3 4">DSM 27576</strain>
    </source>
</reference>
<dbReference type="Pfam" id="PF08666">
    <property type="entry name" value="SAF"/>
    <property type="match status" value="1"/>
</dbReference>
<accession>A0A7W3JPL4</accession>
<evidence type="ECO:0000313" key="3">
    <source>
        <dbReference type="EMBL" id="MBA8816616.1"/>
    </source>
</evidence>
<dbReference type="AlphaFoldDB" id="A0A7W3JPL4"/>
<protein>
    <recommendedName>
        <fullName evidence="2">SAF domain-containing protein</fullName>
    </recommendedName>
</protein>
<dbReference type="Proteomes" id="UP000526083">
    <property type="component" value="Unassembled WGS sequence"/>
</dbReference>
<keyword evidence="4" id="KW-1185">Reference proteome</keyword>
<keyword evidence="1" id="KW-0472">Membrane</keyword>
<dbReference type="EMBL" id="JACGWY010000002">
    <property type="protein sequence ID" value="MBA8816616.1"/>
    <property type="molecule type" value="Genomic_DNA"/>
</dbReference>
<keyword evidence="1" id="KW-0812">Transmembrane</keyword>
<dbReference type="RefSeq" id="WP_167047079.1">
    <property type="nucleotide sequence ID" value="NZ_JAAOZB010000001.1"/>
</dbReference>
<feature type="transmembrane region" description="Helical" evidence="1">
    <location>
        <begin position="20"/>
        <end position="41"/>
    </location>
</feature>
<feature type="domain" description="SAF" evidence="2">
    <location>
        <begin position="45"/>
        <end position="106"/>
    </location>
</feature>